<dbReference type="RefSeq" id="WP_100768046.1">
    <property type="nucleotide sequence ID" value="NZ_NPEA01000004.1"/>
</dbReference>
<evidence type="ECO:0000256" key="1">
    <source>
        <dbReference type="SAM" id="SignalP"/>
    </source>
</evidence>
<dbReference type="EMBL" id="NPEA01000004">
    <property type="protein sequence ID" value="PJZ77496.1"/>
    <property type="molecule type" value="Genomic_DNA"/>
</dbReference>
<accession>A0A2M9ZZM5</accession>
<sequence length="179" mass="19655">MNRKIVFLGALALVVFNCAFPATREGMLVTDYKAPKKVGDKIYISESVGGKTTLPFWMSKISDEEFTAAVKESVKTAALFETLEEQFGNNWSLKIEILDLDQPLVGTTFTVKTKIKYTLSKGADVVKEFLIDESGAATVGDAIVGVKRMRLANENSAKANIKKFLEEVSKIQVKAPGKK</sequence>
<proteinExistence type="predicted"/>
<feature type="chain" id="PRO_5014987392" evidence="1">
    <location>
        <begin position="22"/>
        <end position="179"/>
    </location>
</feature>
<gene>
    <name evidence="2" type="ORF">CH365_07915</name>
</gene>
<dbReference type="AlphaFoldDB" id="A0A2M9ZZM5"/>
<evidence type="ECO:0000313" key="3">
    <source>
        <dbReference type="Proteomes" id="UP000231843"/>
    </source>
</evidence>
<keyword evidence="1" id="KW-0732">Signal</keyword>
<organism evidence="2 3">
    <name type="scientific">Leptospira neocaledonica</name>
    <dbReference type="NCBI Taxonomy" id="2023192"/>
    <lineage>
        <taxon>Bacteria</taxon>
        <taxon>Pseudomonadati</taxon>
        <taxon>Spirochaetota</taxon>
        <taxon>Spirochaetia</taxon>
        <taxon>Leptospirales</taxon>
        <taxon>Leptospiraceae</taxon>
        <taxon>Leptospira</taxon>
    </lineage>
</organism>
<keyword evidence="3" id="KW-1185">Reference proteome</keyword>
<evidence type="ECO:0000313" key="2">
    <source>
        <dbReference type="EMBL" id="PJZ77496.1"/>
    </source>
</evidence>
<reference evidence="2 3" key="1">
    <citation type="submission" date="2017-07" db="EMBL/GenBank/DDBJ databases">
        <title>Leptospira spp. isolated from tropical soils.</title>
        <authorList>
            <person name="Thibeaux R."/>
            <person name="Iraola G."/>
            <person name="Ferres I."/>
            <person name="Bierque E."/>
            <person name="Girault D."/>
            <person name="Soupe-Gilbert M.-E."/>
            <person name="Picardeau M."/>
            <person name="Goarant C."/>
        </authorList>
    </citation>
    <scope>NUCLEOTIDE SEQUENCE [LARGE SCALE GENOMIC DNA]</scope>
    <source>
        <strain evidence="2 3">ES4-C-A1</strain>
    </source>
</reference>
<feature type="signal peptide" evidence="1">
    <location>
        <begin position="1"/>
        <end position="21"/>
    </location>
</feature>
<dbReference type="OrthoDB" id="7365051at2"/>
<name>A0A2M9ZZM5_9LEPT</name>
<comment type="caution">
    <text evidence="2">The sequence shown here is derived from an EMBL/GenBank/DDBJ whole genome shotgun (WGS) entry which is preliminary data.</text>
</comment>
<dbReference type="Proteomes" id="UP000231843">
    <property type="component" value="Unassembled WGS sequence"/>
</dbReference>
<protein>
    <submittedName>
        <fullName evidence="2">Uncharacterized protein</fullName>
    </submittedName>
</protein>